<evidence type="ECO:0000256" key="4">
    <source>
        <dbReference type="ARBA" id="ARBA00022692"/>
    </source>
</evidence>
<dbReference type="InterPro" id="IPR050794">
    <property type="entry name" value="CPA2_transporter"/>
</dbReference>
<dbReference type="PANTHER" id="PTHR32468">
    <property type="entry name" value="CATION/H + ANTIPORTER"/>
    <property type="match status" value="1"/>
</dbReference>
<evidence type="ECO:0000259" key="11">
    <source>
        <dbReference type="Pfam" id="PF00999"/>
    </source>
</evidence>
<feature type="transmembrane region" description="Helical" evidence="10">
    <location>
        <begin position="186"/>
        <end position="206"/>
    </location>
</feature>
<keyword evidence="4 10" id="KW-0812">Transmembrane</keyword>
<dbReference type="InterPro" id="IPR038770">
    <property type="entry name" value="Na+/solute_symporter_sf"/>
</dbReference>
<evidence type="ECO:0000256" key="3">
    <source>
        <dbReference type="ARBA" id="ARBA00022538"/>
    </source>
</evidence>
<keyword evidence="2" id="KW-0813">Transport</keyword>
<comment type="subcellular location">
    <subcellularLocation>
        <location evidence="1">Membrane</location>
        <topology evidence="1">Multi-pass membrane protein</topology>
    </subcellularLocation>
</comment>
<dbReference type="OrthoDB" id="671744at2759"/>
<evidence type="ECO:0000256" key="5">
    <source>
        <dbReference type="ARBA" id="ARBA00022958"/>
    </source>
</evidence>
<comment type="similarity">
    <text evidence="9">Belongs to the monovalent cation:proton antiporter 2 (CPA2) transporter (TC 2.A.37) family. CHX (TC 2.A.37.4) subfamily.</text>
</comment>
<evidence type="ECO:0008006" key="16">
    <source>
        <dbReference type="Google" id="ProtNLM"/>
    </source>
</evidence>
<evidence type="ECO:0000256" key="6">
    <source>
        <dbReference type="ARBA" id="ARBA00022989"/>
    </source>
</evidence>
<dbReference type="GO" id="GO:0006885">
    <property type="term" value="P:regulation of pH"/>
    <property type="evidence" value="ECO:0007669"/>
    <property type="project" value="TreeGrafter"/>
</dbReference>
<feature type="transmembrane region" description="Helical" evidence="10">
    <location>
        <begin position="283"/>
        <end position="301"/>
    </location>
</feature>
<evidence type="ECO:0000259" key="13">
    <source>
        <dbReference type="Pfam" id="PF23259"/>
    </source>
</evidence>
<dbReference type="Gene3D" id="3.40.50.12370">
    <property type="match status" value="1"/>
</dbReference>
<evidence type="ECO:0000256" key="1">
    <source>
        <dbReference type="ARBA" id="ARBA00004141"/>
    </source>
</evidence>
<dbReference type="InterPro" id="IPR057291">
    <property type="entry name" value="CHX17_2nd"/>
</dbReference>
<dbReference type="Pfam" id="PF00999">
    <property type="entry name" value="Na_H_Exchanger"/>
    <property type="match status" value="1"/>
</dbReference>
<feature type="transmembrane region" description="Helical" evidence="10">
    <location>
        <begin position="156"/>
        <end position="180"/>
    </location>
</feature>
<evidence type="ECO:0000313" key="15">
    <source>
        <dbReference type="Proteomes" id="UP001141552"/>
    </source>
</evidence>
<dbReference type="InterPro" id="IPR006153">
    <property type="entry name" value="Cation/H_exchanger_TM"/>
</dbReference>
<name>A0A9Q0J1C6_9ROSI</name>
<feature type="transmembrane region" description="Helical" evidence="10">
    <location>
        <begin position="399"/>
        <end position="420"/>
    </location>
</feature>
<dbReference type="Pfam" id="PF23256">
    <property type="entry name" value="CHX17_2nd"/>
    <property type="match status" value="1"/>
</dbReference>
<keyword evidence="15" id="KW-1185">Reference proteome</keyword>
<feature type="transmembrane region" description="Helical" evidence="10">
    <location>
        <begin position="218"/>
        <end position="238"/>
    </location>
</feature>
<keyword evidence="8 10" id="KW-0472">Membrane</keyword>
<keyword evidence="3" id="KW-0633">Potassium transport</keyword>
<dbReference type="PANTHER" id="PTHR32468:SF18">
    <property type="entry name" value="CATION_H(+) ANTIPORTER 1"/>
    <property type="match status" value="1"/>
</dbReference>
<feature type="transmembrane region" description="Helical" evidence="10">
    <location>
        <begin position="432"/>
        <end position="455"/>
    </location>
</feature>
<evidence type="ECO:0000256" key="9">
    <source>
        <dbReference type="ARBA" id="ARBA00038341"/>
    </source>
</evidence>
<evidence type="ECO:0000259" key="12">
    <source>
        <dbReference type="Pfam" id="PF23256"/>
    </source>
</evidence>
<keyword evidence="7" id="KW-0406">Ion transport</keyword>
<evidence type="ECO:0000313" key="14">
    <source>
        <dbReference type="EMBL" id="KAJ4824803.1"/>
    </source>
</evidence>
<feature type="transmembrane region" description="Helical" evidence="10">
    <location>
        <begin position="12"/>
        <end position="29"/>
    </location>
</feature>
<dbReference type="GO" id="GO:0015297">
    <property type="term" value="F:antiporter activity"/>
    <property type="evidence" value="ECO:0007669"/>
    <property type="project" value="InterPro"/>
</dbReference>
<evidence type="ECO:0000256" key="7">
    <source>
        <dbReference type="ARBA" id="ARBA00023065"/>
    </source>
</evidence>
<comment type="caution">
    <text evidence="14">The sequence shown here is derived from an EMBL/GenBank/DDBJ whole genome shotgun (WGS) entry which is preliminary data.</text>
</comment>
<reference evidence="14" key="1">
    <citation type="submission" date="2022-02" db="EMBL/GenBank/DDBJ databases">
        <authorList>
            <person name="Henning P.M."/>
            <person name="McCubbin A.G."/>
            <person name="Shore J.S."/>
        </authorList>
    </citation>
    <scope>NUCLEOTIDE SEQUENCE</scope>
    <source>
        <strain evidence="14">F60SS</strain>
        <tissue evidence="14">Leaves</tissue>
    </source>
</reference>
<dbReference type="GO" id="GO:0006813">
    <property type="term" value="P:potassium ion transport"/>
    <property type="evidence" value="ECO:0007669"/>
    <property type="project" value="UniProtKB-KW"/>
</dbReference>
<dbReference type="Gene3D" id="1.20.1530.20">
    <property type="match status" value="1"/>
</dbReference>
<dbReference type="AlphaFoldDB" id="A0A9Q0J1C6"/>
<gene>
    <name evidence="14" type="ORF">Tsubulata_042985</name>
</gene>
<dbReference type="Proteomes" id="UP001141552">
    <property type="component" value="Unassembled WGS sequence"/>
</dbReference>
<evidence type="ECO:0000256" key="2">
    <source>
        <dbReference type="ARBA" id="ARBA00022448"/>
    </source>
</evidence>
<evidence type="ECO:0000256" key="8">
    <source>
        <dbReference type="ARBA" id="ARBA00023136"/>
    </source>
</evidence>
<dbReference type="GO" id="GO:0016020">
    <property type="term" value="C:membrane"/>
    <property type="evidence" value="ECO:0007669"/>
    <property type="project" value="UniProtKB-SubCell"/>
</dbReference>
<evidence type="ECO:0000256" key="10">
    <source>
        <dbReference type="SAM" id="Phobius"/>
    </source>
</evidence>
<dbReference type="InterPro" id="IPR057290">
    <property type="entry name" value="CHX17_C"/>
</dbReference>
<keyword evidence="6 10" id="KW-1133">Transmembrane helix</keyword>
<sequence>MNSINLKHSFHYFLHCTFCSLQLLNYWTYLCCFKMNMDQAKRAMCTYGSAGHLVDSINPLITTTLQASCMLVIAQFFNLVLKHLGQPGPIAQILAGIVLSPTLLSRIDKVREFFIQSTSANWYETYQSIFGILLMFWIGLELDIPYVRRNLRKATVISLGGLSACTIFGIIMSAYIIHLFQVKTGLFSLITLFIVILANSASPVVIRMADEQKIRTADIGRLAICSSLINELSCVLLISTSWCFNAPRNFGFGVLYFFATLVLIVLNYYFALWCNKRNRNQKYLSNTEVLVILVPLISLAFLIEGSGFNSTITCFLIGLLFPRKGKTTRTLLHKLTYAINNFVLPIYFGYIGFQVNVTYLDSYTNIITVLLMFVLSCGGKIIGTLIGCHYSKTPTDEGILLSLLLNLKGHVELLVITAMSKKRAIDWLDQRIYNLVIIEVVLNTIIVGPAASLVLRAKEEHFAHKLTSLELAEPESEFRVLLCVYDPRHISSKLGLFSALSEFQMSPMSAYLMHLVELPKKNHKREELMYYQLHDGEQYIDEDDYGGNDVLEINNSVDALTLETEYLIHQRKVVSSFAKMYDDVCDDIEDLRLSIVFLTFHKHQRLDGKMESGEEGIRTTNQKLLRHAPCSVGIYVVRGQTGFQQPSLRSTQSVAVLFFGGPDDREALACARRMAPHPHINLTLIHFQLRSSDPHNEVTSADDHAEDELDKAFVEEFYESYVSTGKVGYLQKLVNDGTQTMEALRDMGDMYSLLIVGRGGRGESPMTTDLSDWEECPELGTVGDLLSSLELNITSSVLVIQQHRHSRQHLRDD</sequence>
<reference evidence="14" key="2">
    <citation type="journal article" date="2023" name="Plants (Basel)">
        <title>Annotation of the Turnera subulata (Passifloraceae) Draft Genome Reveals the S-Locus Evolved after the Divergence of Turneroideae from Passifloroideae in a Stepwise Manner.</title>
        <authorList>
            <person name="Henning P.M."/>
            <person name="Roalson E.H."/>
            <person name="Mir W."/>
            <person name="McCubbin A.G."/>
            <person name="Shore J.S."/>
        </authorList>
    </citation>
    <scope>NUCLEOTIDE SEQUENCE</scope>
    <source>
        <strain evidence="14">F60SS</strain>
    </source>
</reference>
<feature type="domain" description="Cation/H(+) antiporter C-terminal" evidence="13">
    <location>
        <begin position="653"/>
        <end position="803"/>
    </location>
</feature>
<feature type="transmembrane region" description="Helical" evidence="10">
    <location>
        <begin position="335"/>
        <end position="353"/>
    </location>
</feature>
<accession>A0A9Q0J1C6</accession>
<dbReference type="GO" id="GO:1902600">
    <property type="term" value="P:proton transmembrane transport"/>
    <property type="evidence" value="ECO:0007669"/>
    <property type="project" value="InterPro"/>
</dbReference>
<feature type="transmembrane region" description="Helical" evidence="10">
    <location>
        <begin position="365"/>
        <end position="387"/>
    </location>
</feature>
<keyword evidence="5" id="KW-0630">Potassium</keyword>
<organism evidence="14 15">
    <name type="scientific">Turnera subulata</name>
    <dbReference type="NCBI Taxonomy" id="218843"/>
    <lineage>
        <taxon>Eukaryota</taxon>
        <taxon>Viridiplantae</taxon>
        <taxon>Streptophyta</taxon>
        <taxon>Embryophyta</taxon>
        <taxon>Tracheophyta</taxon>
        <taxon>Spermatophyta</taxon>
        <taxon>Magnoliopsida</taxon>
        <taxon>eudicotyledons</taxon>
        <taxon>Gunneridae</taxon>
        <taxon>Pentapetalae</taxon>
        <taxon>rosids</taxon>
        <taxon>fabids</taxon>
        <taxon>Malpighiales</taxon>
        <taxon>Passifloraceae</taxon>
        <taxon>Turnera</taxon>
    </lineage>
</organism>
<feature type="transmembrane region" description="Helical" evidence="10">
    <location>
        <begin position="250"/>
        <end position="271"/>
    </location>
</feature>
<dbReference type="Pfam" id="PF23259">
    <property type="entry name" value="CHX17_C"/>
    <property type="match status" value="1"/>
</dbReference>
<dbReference type="GO" id="GO:0012505">
    <property type="term" value="C:endomembrane system"/>
    <property type="evidence" value="ECO:0007669"/>
    <property type="project" value="TreeGrafter"/>
</dbReference>
<dbReference type="EMBL" id="JAKUCV010007092">
    <property type="protein sequence ID" value="KAJ4824803.1"/>
    <property type="molecule type" value="Genomic_DNA"/>
</dbReference>
<feature type="domain" description="Cation/H+ exchanger transmembrane" evidence="11">
    <location>
        <begin position="73"/>
        <end position="455"/>
    </location>
</feature>
<protein>
    <recommendedName>
        <fullName evidence="16">Cation/H+ exchanger domain-containing protein</fullName>
    </recommendedName>
</protein>
<feature type="domain" description="Cation/H(+) antiporter central" evidence="12">
    <location>
        <begin position="510"/>
        <end position="647"/>
    </location>
</feature>
<proteinExistence type="inferred from homology"/>